<gene>
    <name evidence="2" type="ORF">RM609_30010</name>
</gene>
<dbReference type="Proteomes" id="UP001180531">
    <property type="component" value="Unassembled WGS sequence"/>
</dbReference>
<keyword evidence="3" id="KW-1185">Reference proteome</keyword>
<organism evidence="2 3">
    <name type="scientific">Streptomyces hesseae</name>
    <dbReference type="NCBI Taxonomy" id="3075519"/>
    <lineage>
        <taxon>Bacteria</taxon>
        <taxon>Bacillati</taxon>
        <taxon>Actinomycetota</taxon>
        <taxon>Actinomycetes</taxon>
        <taxon>Kitasatosporales</taxon>
        <taxon>Streptomycetaceae</taxon>
        <taxon>Streptomyces</taxon>
    </lineage>
</organism>
<feature type="compositionally biased region" description="Basic and acidic residues" evidence="1">
    <location>
        <begin position="639"/>
        <end position="682"/>
    </location>
</feature>
<proteinExistence type="predicted"/>
<feature type="compositionally biased region" description="Low complexity" evidence="1">
    <location>
        <begin position="603"/>
        <end position="613"/>
    </location>
</feature>
<evidence type="ECO:0000313" key="3">
    <source>
        <dbReference type="Proteomes" id="UP001180531"/>
    </source>
</evidence>
<protein>
    <recommendedName>
        <fullName evidence="4">Protein phosphatase</fullName>
    </recommendedName>
</protein>
<sequence>MSDEELIVPSGIPQFTGNVDTLVSDAKTLASDAKGFRDSGASVHSTFQGLQACYKAPEAEKLFATTAPVATKAGAFASDLEKVSGALSTYATEIRPLAKKLGDLKDEATAFVKSVEGDDHWRRDKKKVDHNNNLWRSVNATVAAFTDAERACHDTIVALVGGEKLTVDDGSHKPNMYGYKASDLDHAESTPWGSMAEREYTGIAWLGHQIKSFVWDGFIVDGVWGTIKGLGTLVGTDGWDKAGQAWTGLAKLATGLAITASPLGAAYWMTPDDKLPSWLRDSRTAMKETGKALVAYDQWGKNPARAAGGVTFNVLTTVFTGGSGAAAKGGAVAKTVGALSKVAKVVDPMTYVGKAGKFTFVKVGDLMSGLKNLRVGSTVHIAEETFKLPAEGAALPKRPPNLPESAVPFLADGDKVVYLDKGSSRFFDAQGKELQAATKELSADERAAAAAKSREAQPQPHSTVSEHEKVPVAAGVHAGGEATSSATRGGEHVPPGGHGPGGGSAGHVPGEPGGHLPGGGAGGHVPGGPAGHTPGGSAQHVPDGSAGGHVPGGAAHDLGRGPSASHEVPGATGRSGGGHASTHPPGGGSHEVPGSGHGTPSQSGHGAPSSGTSGHSGGGDARPSNAHEGGNSHNATPGHSDHHGDHPLDAASHEPAEHAAEAHPQDATHQPHVDSPGHEPDLSRPALPPGRGGLTLEEVRKMRDKKTRWSAGEEFHRSMYGGGAERHYPVATNTDPEFPVTAKGGRKVDVPVDLPDGRTLAVEVKTYQEFRTIKFADGTSRAERVEVPLSKGLKEQINKDVALRKLDPKFDPRWSFTHAPPSTELREYLQKAKIIFLEYETITPKKR</sequence>
<comment type="caution">
    <text evidence="2">The sequence shown here is derived from an EMBL/GenBank/DDBJ whole genome shotgun (WGS) entry which is preliminary data.</text>
</comment>
<evidence type="ECO:0000256" key="1">
    <source>
        <dbReference type="SAM" id="MobiDB-lite"/>
    </source>
</evidence>
<reference evidence="2" key="1">
    <citation type="submission" date="2024-05" db="EMBL/GenBank/DDBJ databases">
        <title>30 novel species of actinomycetes from the DSMZ collection.</title>
        <authorList>
            <person name="Nouioui I."/>
        </authorList>
    </citation>
    <scope>NUCLEOTIDE SEQUENCE</scope>
    <source>
        <strain evidence="2">DSM 40473</strain>
    </source>
</reference>
<dbReference type="RefSeq" id="WP_311615020.1">
    <property type="nucleotide sequence ID" value="NZ_JAVRFI010000029.1"/>
</dbReference>
<feature type="compositionally biased region" description="Gly residues" evidence="1">
    <location>
        <begin position="573"/>
        <end position="589"/>
    </location>
</feature>
<name>A0ABU2SXG3_9ACTN</name>
<evidence type="ECO:0008006" key="4">
    <source>
        <dbReference type="Google" id="ProtNLM"/>
    </source>
</evidence>
<accession>A0ABU2SXG3</accession>
<feature type="compositionally biased region" description="Gly residues" evidence="1">
    <location>
        <begin position="496"/>
        <end position="534"/>
    </location>
</feature>
<evidence type="ECO:0000313" key="2">
    <source>
        <dbReference type="EMBL" id="MDT0453286.1"/>
    </source>
</evidence>
<feature type="region of interest" description="Disordered" evidence="1">
    <location>
        <begin position="438"/>
        <end position="710"/>
    </location>
</feature>
<feature type="compositionally biased region" description="Basic and acidic residues" evidence="1">
    <location>
        <begin position="441"/>
        <end position="455"/>
    </location>
</feature>
<dbReference type="EMBL" id="JAVRFI010000029">
    <property type="protein sequence ID" value="MDT0453286.1"/>
    <property type="molecule type" value="Genomic_DNA"/>
</dbReference>